<feature type="domain" description="Alpha-L-arabinofuranosidase C-terminal" evidence="9">
    <location>
        <begin position="421"/>
        <end position="595"/>
    </location>
</feature>
<evidence type="ECO:0000313" key="11">
    <source>
        <dbReference type="Proteomes" id="UP000315522"/>
    </source>
</evidence>
<dbReference type="Proteomes" id="UP000315522">
    <property type="component" value="Unassembled WGS sequence"/>
</dbReference>
<evidence type="ECO:0000256" key="1">
    <source>
        <dbReference type="ARBA" id="ARBA00001462"/>
    </source>
</evidence>
<gene>
    <name evidence="10" type="primary">abfA_1</name>
    <name evidence="10" type="ORF">LAWI1_G007565</name>
</gene>
<organism evidence="10 11">
    <name type="scientific">Lachnellula willkommii</name>
    <dbReference type="NCBI Taxonomy" id="215461"/>
    <lineage>
        <taxon>Eukaryota</taxon>
        <taxon>Fungi</taxon>
        <taxon>Dikarya</taxon>
        <taxon>Ascomycota</taxon>
        <taxon>Pezizomycotina</taxon>
        <taxon>Leotiomycetes</taxon>
        <taxon>Helotiales</taxon>
        <taxon>Lachnaceae</taxon>
        <taxon>Lachnellula</taxon>
    </lineage>
</organism>
<comment type="similarity">
    <text evidence="3">Belongs to the glycosyl hydrolase 51 family.</text>
</comment>
<comment type="catalytic activity">
    <reaction evidence="1">
        <text>Hydrolysis of terminal non-reducing alpha-L-arabinofuranoside residues in alpha-L-arabinosides.</text>
        <dbReference type="EC" id="3.2.1.55"/>
    </reaction>
</comment>
<dbReference type="InterPro" id="IPR017853">
    <property type="entry name" value="GH"/>
</dbReference>
<evidence type="ECO:0000259" key="9">
    <source>
        <dbReference type="SMART" id="SM00813"/>
    </source>
</evidence>
<dbReference type="GO" id="GO:0046556">
    <property type="term" value="F:alpha-L-arabinofuranosidase activity"/>
    <property type="evidence" value="ECO:0007669"/>
    <property type="project" value="UniProtKB-EC"/>
</dbReference>
<comment type="caution">
    <text evidence="10">The sequence shown here is derived from an EMBL/GenBank/DDBJ whole genome shotgun (WGS) entry which is preliminary data.</text>
</comment>
<dbReference type="InterPro" id="IPR051563">
    <property type="entry name" value="Glycosyl_Hydrolase_51"/>
</dbReference>
<keyword evidence="6" id="KW-0378">Hydrolase</keyword>
<dbReference type="InterPro" id="IPR010720">
    <property type="entry name" value="Alpha-L-AF_C"/>
</dbReference>
<dbReference type="AlphaFoldDB" id="A0A559M1C4"/>
<evidence type="ECO:0000256" key="7">
    <source>
        <dbReference type="ARBA" id="ARBA00023180"/>
    </source>
</evidence>
<evidence type="ECO:0000256" key="4">
    <source>
        <dbReference type="ARBA" id="ARBA00012670"/>
    </source>
</evidence>
<keyword evidence="7" id="KW-0325">Glycoprotein</keyword>
<feature type="signal peptide" evidence="8">
    <location>
        <begin position="1"/>
        <end position="16"/>
    </location>
</feature>
<dbReference type="Pfam" id="PF06964">
    <property type="entry name" value="Alpha-L-AF_C"/>
    <property type="match status" value="1"/>
</dbReference>
<dbReference type="UniPathway" id="UPA00667"/>
<dbReference type="Pfam" id="PF22848">
    <property type="entry name" value="ASD1_dom"/>
    <property type="match status" value="2"/>
</dbReference>
<comment type="pathway">
    <text evidence="2">Glycan metabolism; L-arabinan degradation.</text>
</comment>
<dbReference type="SUPFAM" id="SSF51445">
    <property type="entry name" value="(Trans)glycosidases"/>
    <property type="match status" value="1"/>
</dbReference>
<evidence type="ECO:0000256" key="5">
    <source>
        <dbReference type="ARBA" id="ARBA00022729"/>
    </source>
</evidence>
<dbReference type="EMBL" id="QGML01003107">
    <property type="protein sequence ID" value="TVY86758.1"/>
    <property type="molecule type" value="Genomic_DNA"/>
</dbReference>
<accession>A0A559M1C4</accession>
<dbReference type="InterPro" id="IPR055235">
    <property type="entry name" value="ASD1_cat"/>
</dbReference>
<proteinExistence type="inferred from homology"/>
<dbReference type="PANTHER" id="PTHR31776">
    <property type="entry name" value="ALPHA-L-ARABINOFURANOSIDASE 1"/>
    <property type="match status" value="1"/>
</dbReference>
<evidence type="ECO:0000256" key="3">
    <source>
        <dbReference type="ARBA" id="ARBA00007186"/>
    </source>
</evidence>
<evidence type="ECO:0000256" key="8">
    <source>
        <dbReference type="SAM" id="SignalP"/>
    </source>
</evidence>
<dbReference type="Gene3D" id="3.20.20.80">
    <property type="entry name" value="Glycosidases"/>
    <property type="match status" value="2"/>
</dbReference>
<sequence>MSSLLSFALCAGIASAINLNVSATGGNASSPLTYGLMFEDINHSGDGGIYAELIQNRAFQGSLEYPSTLTPWVSVGDAVLTLQNTSVPLSKSLPTSINISSNSTNGTIGLLNPGWWGIDVKPQKYIGSFWALGSYKGNFTVKLQSDLTEEVFASLDLPSSATPGKWVEHKFELEPRIAAPNINNTFVLEFDSKAGSLNFNLISLFPPTYNNRPNGNRPDLMEALKDLGGSFFRIPGGNNIEGDAYHYPWLWNETIGDEADHILTASELEPWVQYALDELEFILGPSNSTHGALRTQLGHPEPWELKYVEIGNEDDLYDNGPETYSAYRFHMFYEAISAAYPDLIIISSTGDYTAVGGTNTSNPSATDYHIYTRPDYFVSQFGHFDNASREHKSLIGEYACVQGNVYNQVVGVDWDALRLPWALWVGSVSEAIFSLGAERNSDTIIGMSYAPGFQNLNSYEWAPDLIAFTADPSQTIKSTSHHVIELLSNNRYNATVPVTTDSDFGPAYWVAGVSEPGHYTFKTAIYNSTSSVPFSISFEGLSEGVKGTLSVLSAPDGLSSNTLENGVVSDVVKKTVTTLAAGSGGVFEFELDNYNVAPPSHELIQEAHQNSPPRNTIRRELRQTLSLLPFTYRAIHRIRPDQLEGATL</sequence>
<keyword evidence="5 8" id="KW-0732">Signal</keyword>
<reference evidence="10 11" key="1">
    <citation type="submission" date="2018-05" db="EMBL/GenBank/DDBJ databases">
        <title>Genome sequencing and assembly of the regulated plant pathogen Lachnellula willkommii and related sister species for the development of diagnostic species identification markers.</title>
        <authorList>
            <person name="Giroux E."/>
            <person name="Bilodeau G."/>
        </authorList>
    </citation>
    <scope>NUCLEOTIDE SEQUENCE [LARGE SCALE GENOMIC DNA]</scope>
    <source>
        <strain evidence="10 11">CBS 172.35</strain>
    </source>
</reference>
<protein>
    <recommendedName>
        <fullName evidence="4">non-reducing end alpha-L-arabinofuranosidase</fullName>
        <ecNumber evidence="4">3.2.1.55</ecNumber>
    </recommendedName>
</protein>
<dbReference type="PANTHER" id="PTHR31776:SF0">
    <property type="entry name" value="ALPHA-L-ARABINOFURANOSIDASE 1"/>
    <property type="match status" value="1"/>
</dbReference>
<dbReference type="GO" id="GO:0031222">
    <property type="term" value="P:arabinan catabolic process"/>
    <property type="evidence" value="ECO:0007669"/>
    <property type="project" value="UniProtKB-UniPathway"/>
</dbReference>
<dbReference type="GO" id="GO:0046373">
    <property type="term" value="P:L-arabinose metabolic process"/>
    <property type="evidence" value="ECO:0007669"/>
    <property type="project" value="InterPro"/>
</dbReference>
<evidence type="ECO:0000313" key="10">
    <source>
        <dbReference type="EMBL" id="TVY86758.1"/>
    </source>
</evidence>
<evidence type="ECO:0000256" key="6">
    <source>
        <dbReference type="ARBA" id="ARBA00022801"/>
    </source>
</evidence>
<feature type="chain" id="PRO_5022081727" description="non-reducing end alpha-L-arabinofuranosidase" evidence="8">
    <location>
        <begin position="17"/>
        <end position="648"/>
    </location>
</feature>
<name>A0A559M1C4_9HELO</name>
<dbReference type="EC" id="3.2.1.55" evidence="4"/>
<evidence type="ECO:0000256" key="2">
    <source>
        <dbReference type="ARBA" id="ARBA00004834"/>
    </source>
</evidence>
<keyword evidence="11" id="KW-1185">Reference proteome</keyword>
<dbReference type="SMART" id="SM00813">
    <property type="entry name" value="Alpha-L-AF_C"/>
    <property type="match status" value="1"/>
</dbReference>